<dbReference type="Pfam" id="PF13932">
    <property type="entry name" value="SAM_GIDA_C"/>
    <property type="match status" value="1"/>
</dbReference>
<evidence type="ECO:0000313" key="8">
    <source>
        <dbReference type="EMBL" id="SFV82292.1"/>
    </source>
</evidence>
<dbReference type="GO" id="GO:0002098">
    <property type="term" value="P:tRNA wobble uridine modification"/>
    <property type="evidence" value="ECO:0007669"/>
    <property type="project" value="UniProtKB-ARBA"/>
</dbReference>
<keyword evidence="4" id="KW-0285">Flavoprotein</keyword>
<gene>
    <name evidence="8" type="ORF">MNB_SUP05-12-644</name>
</gene>
<evidence type="ECO:0000256" key="4">
    <source>
        <dbReference type="ARBA" id="ARBA00022630"/>
    </source>
</evidence>
<evidence type="ECO:0000256" key="6">
    <source>
        <dbReference type="ARBA" id="ARBA00023027"/>
    </source>
</evidence>
<proteinExistence type="inferred from homology"/>
<dbReference type="Pfam" id="PF21680">
    <property type="entry name" value="GIDA_C_1st"/>
    <property type="match status" value="1"/>
</dbReference>
<name>A0A1W1DLK9_9ZZZZ</name>
<sequence length="152" mass="17521">MVAKEKQRLKNTWVQADDEQASTVLGAKLNHEYSLEALLKRPKVDYQLLSQIETAQPFLQDRVLIEQVENQVKYEGYIKRQLDEIEKYRRNENTILPDSMDYDSIQALSAEVRQKLSLHRPETIGQASRIQGVTPASISILLVYLKTYKVAS</sequence>
<accession>A0A1W1DLK9</accession>
<evidence type="ECO:0000256" key="1">
    <source>
        <dbReference type="ARBA" id="ARBA00001974"/>
    </source>
</evidence>
<evidence type="ECO:0000259" key="7">
    <source>
        <dbReference type="SMART" id="SM01228"/>
    </source>
</evidence>
<keyword evidence="6" id="KW-0520">NAD</keyword>
<dbReference type="InterPro" id="IPR047001">
    <property type="entry name" value="MnmG_C_subdom"/>
</dbReference>
<dbReference type="InterPro" id="IPR026904">
    <property type="entry name" value="MnmG_C"/>
</dbReference>
<comment type="similarity">
    <text evidence="2">Belongs to the MnmG family.</text>
</comment>
<protein>
    <submittedName>
        <fullName evidence="8">tRNA uridine 5-carboxymethylaminomethyl modification enzyme GidA</fullName>
    </submittedName>
</protein>
<evidence type="ECO:0000256" key="3">
    <source>
        <dbReference type="ARBA" id="ARBA00022490"/>
    </source>
</evidence>
<dbReference type="PANTHER" id="PTHR11806:SF0">
    <property type="entry name" value="PROTEIN MTO1 HOMOLOG, MITOCHONDRIAL"/>
    <property type="match status" value="1"/>
</dbReference>
<dbReference type="FunFam" id="1.10.150.570:FF:000001">
    <property type="entry name" value="tRNA uridine 5-carboxymethylaminomethyl modification enzyme MnmG"/>
    <property type="match status" value="1"/>
</dbReference>
<dbReference type="Gene3D" id="1.10.10.1800">
    <property type="entry name" value="tRNA uridine 5-carboxymethylaminomethyl modification enzyme MnmG/GidA"/>
    <property type="match status" value="1"/>
</dbReference>
<dbReference type="GO" id="GO:0030488">
    <property type="term" value="P:tRNA methylation"/>
    <property type="evidence" value="ECO:0007669"/>
    <property type="project" value="TreeGrafter"/>
</dbReference>
<comment type="cofactor">
    <cofactor evidence="1">
        <name>FAD</name>
        <dbReference type="ChEBI" id="CHEBI:57692"/>
    </cofactor>
</comment>
<feature type="domain" description="tRNA uridine 5-carboxymethylaminomethyl modification enzyme C-terminal subdomain" evidence="7">
    <location>
        <begin position="72"/>
        <end position="143"/>
    </location>
</feature>
<dbReference type="GO" id="GO:0050660">
    <property type="term" value="F:flavin adenine dinucleotide binding"/>
    <property type="evidence" value="ECO:0007669"/>
    <property type="project" value="InterPro"/>
</dbReference>
<dbReference type="InterPro" id="IPR002218">
    <property type="entry name" value="MnmG-rel"/>
</dbReference>
<evidence type="ECO:0000256" key="2">
    <source>
        <dbReference type="ARBA" id="ARBA00007653"/>
    </source>
</evidence>
<dbReference type="FunFam" id="1.10.10.1800:FF:000001">
    <property type="entry name" value="tRNA uridine 5-carboxymethylaminomethyl modification enzyme MnmG"/>
    <property type="match status" value="1"/>
</dbReference>
<dbReference type="InterPro" id="IPR044920">
    <property type="entry name" value="MnmG_C_subdom_sf"/>
</dbReference>
<dbReference type="EMBL" id="FPHT01000236">
    <property type="protein sequence ID" value="SFV82292.1"/>
    <property type="molecule type" value="Genomic_DNA"/>
</dbReference>
<dbReference type="InterPro" id="IPR049312">
    <property type="entry name" value="GIDA_C_N"/>
</dbReference>
<dbReference type="AlphaFoldDB" id="A0A1W1DLK9"/>
<dbReference type="Gene3D" id="1.10.150.570">
    <property type="entry name" value="GidA associated domain, C-terminal subdomain"/>
    <property type="match status" value="1"/>
</dbReference>
<organism evidence="8">
    <name type="scientific">hydrothermal vent metagenome</name>
    <dbReference type="NCBI Taxonomy" id="652676"/>
    <lineage>
        <taxon>unclassified sequences</taxon>
        <taxon>metagenomes</taxon>
        <taxon>ecological metagenomes</taxon>
    </lineage>
</organism>
<dbReference type="PANTHER" id="PTHR11806">
    <property type="entry name" value="GLUCOSE INHIBITED DIVISION PROTEIN A"/>
    <property type="match status" value="1"/>
</dbReference>
<dbReference type="GO" id="GO:0005829">
    <property type="term" value="C:cytosol"/>
    <property type="evidence" value="ECO:0007669"/>
    <property type="project" value="TreeGrafter"/>
</dbReference>
<reference evidence="8" key="1">
    <citation type="submission" date="2016-10" db="EMBL/GenBank/DDBJ databases">
        <authorList>
            <person name="de Groot N.N."/>
        </authorList>
    </citation>
    <scope>NUCLEOTIDE SEQUENCE</scope>
</reference>
<evidence type="ECO:0000256" key="5">
    <source>
        <dbReference type="ARBA" id="ARBA00022827"/>
    </source>
</evidence>
<keyword evidence="3" id="KW-0963">Cytoplasm</keyword>
<dbReference type="SMART" id="SM01228">
    <property type="entry name" value="GIDA_assoc_3"/>
    <property type="match status" value="1"/>
</dbReference>
<keyword evidence="5" id="KW-0274">FAD</keyword>